<organism evidence="2 3">
    <name type="scientific">Sandarakinorhabdus cyanobacteriorum</name>
    <dbReference type="NCBI Taxonomy" id="1981098"/>
    <lineage>
        <taxon>Bacteria</taxon>
        <taxon>Pseudomonadati</taxon>
        <taxon>Pseudomonadota</taxon>
        <taxon>Alphaproteobacteria</taxon>
        <taxon>Sphingomonadales</taxon>
        <taxon>Sphingosinicellaceae</taxon>
        <taxon>Sandarakinorhabdus</taxon>
    </lineage>
</organism>
<evidence type="ECO:0000256" key="1">
    <source>
        <dbReference type="SAM" id="SignalP"/>
    </source>
</evidence>
<keyword evidence="3" id="KW-1185">Reference proteome</keyword>
<dbReference type="RefSeq" id="WP_094474028.1">
    <property type="nucleotide sequence ID" value="NZ_NOXT01000114.1"/>
</dbReference>
<proteinExistence type="predicted"/>
<evidence type="ECO:0000313" key="3">
    <source>
        <dbReference type="Proteomes" id="UP000216991"/>
    </source>
</evidence>
<dbReference type="EMBL" id="NOXT01000114">
    <property type="protein sequence ID" value="OYQ27197.1"/>
    <property type="molecule type" value="Genomic_DNA"/>
</dbReference>
<name>A0A255YD69_9SPHN</name>
<accession>A0A255YD69</accession>
<sequence length="229" mass="24511">MFVRLNFLLPMLALLVVGPAHAQFPGYAVPGAAPQPAAQRAAVLRTVAELQFGTSAVATRQFLEGRGYKLIDFDTGLSWFGQVVAQTNTSIPRGYRRSVTAARFEGPEGDTLSLGFVQLPGGAALARVGVQMSAHVTPDIMRAAVSQNYGQPNCAQGWCAVPVAARVPARSGLVPRLTADDQARSFVLDVSYQLEPLAQSSVKTAIWECRRTRLGVPLDMSAYTLFACS</sequence>
<feature type="chain" id="PRO_5013395913" evidence="1">
    <location>
        <begin position="23"/>
        <end position="229"/>
    </location>
</feature>
<keyword evidence="1" id="KW-0732">Signal</keyword>
<reference evidence="2 3" key="1">
    <citation type="submission" date="2017-07" db="EMBL/GenBank/DDBJ databases">
        <title>Sandarakinorhabdus cyanobacteriorum sp. nov., a novel bacterium isolated from cyanobacterial aggregates in a eutrophic lake.</title>
        <authorList>
            <person name="Cai H."/>
        </authorList>
    </citation>
    <scope>NUCLEOTIDE SEQUENCE [LARGE SCALE GENOMIC DNA]</scope>
    <source>
        <strain evidence="2 3">TH057</strain>
    </source>
</reference>
<feature type="signal peptide" evidence="1">
    <location>
        <begin position="1"/>
        <end position="22"/>
    </location>
</feature>
<dbReference type="AlphaFoldDB" id="A0A255YD69"/>
<protein>
    <submittedName>
        <fullName evidence="2">Uncharacterized protein</fullName>
    </submittedName>
</protein>
<dbReference type="Proteomes" id="UP000216991">
    <property type="component" value="Unassembled WGS sequence"/>
</dbReference>
<comment type="caution">
    <text evidence="2">The sequence shown here is derived from an EMBL/GenBank/DDBJ whole genome shotgun (WGS) entry which is preliminary data.</text>
</comment>
<gene>
    <name evidence="2" type="ORF">CHU93_10670</name>
</gene>
<evidence type="ECO:0000313" key="2">
    <source>
        <dbReference type="EMBL" id="OYQ27197.1"/>
    </source>
</evidence>